<accession>A0A3B1DH87</accession>
<proteinExistence type="predicted"/>
<name>A0A3B1DH87_9ZZZZ</name>
<protein>
    <recommendedName>
        <fullName evidence="2">Zinc-finger domain-containing protein</fullName>
    </recommendedName>
</protein>
<sequence length="168" mass="19060">MEKLSRLTPDQRSDLVAYLDGELGAKESEGIEKVLTTSPVARSEVEALSKTWKLLDYLPQAKASQEFTKRTISQVKVDTVTRPPINEQQWFVQTRRGLIAASWLIGLTLMSLLGFSITNRWIQDPSTQLVKELPVIENMDIYREIGTVDFLDELKKSGLFDESSLQDK</sequence>
<dbReference type="Gene3D" id="1.10.10.1320">
    <property type="entry name" value="Anti-sigma factor, zinc-finger domain"/>
    <property type="match status" value="1"/>
</dbReference>
<evidence type="ECO:0008006" key="2">
    <source>
        <dbReference type="Google" id="ProtNLM"/>
    </source>
</evidence>
<reference evidence="1" key="1">
    <citation type="submission" date="2018-06" db="EMBL/GenBank/DDBJ databases">
        <authorList>
            <person name="Zhirakovskaya E."/>
        </authorList>
    </citation>
    <scope>NUCLEOTIDE SEQUENCE</scope>
</reference>
<evidence type="ECO:0000313" key="1">
    <source>
        <dbReference type="EMBL" id="VAX41729.1"/>
    </source>
</evidence>
<gene>
    <name evidence="1" type="ORF">MNBD_PLANCTO02-2501</name>
</gene>
<organism evidence="1">
    <name type="scientific">hydrothermal vent metagenome</name>
    <dbReference type="NCBI Taxonomy" id="652676"/>
    <lineage>
        <taxon>unclassified sequences</taxon>
        <taxon>metagenomes</taxon>
        <taxon>ecological metagenomes</taxon>
    </lineage>
</organism>
<dbReference type="InterPro" id="IPR041916">
    <property type="entry name" value="Anti_sigma_zinc_sf"/>
</dbReference>
<dbReference type="AlphaFoldDB" id="A0A3B1DH87"/>
<dbReference type="EMBL" id="UOGL01000582">
    <property type="protein sequence ID" value="VAX41729.1"/>
    <property type="molecule type" value="Genomic_DNA"/>
</dbReference>